<evidence type="ECO:0000256" key="1">
    <source>
        <dbReference type="ARBA" id="ARBA00001974"/>
    </source>
</evidence>
<dbReference type="Pfam" id="PF05199">
    <property type="entry name" value="GMC_oxred_C"/>
    <property type="match status" value="1"/>
</dbReference>
<comment type="similarity">
    <text evidence="2">Belongs to the GMC oxidoreductase family.</text>
</comment>
<gene>
    <name evidence="8" type="ORF">HZU72_08295</name>
</gene>
<dbReference type="GO" id="GO:0016614">
    <property type="term" value="F:oxidoreductase activity, acting on CH-OH group of donors"/>
    <property type="evidence" value="ECO:0007669"/>
    <property type="project" value="InterPro"/>
</dbReference>
<dbReference type="Proteomes" id="UP000520876">
    <property type="component" value="Unassembled WGS sequence"/>
</dbReference>
<organism evidence="8 9">
    <name type="scientific">Vreelandella sedimenti</name>
    <dbReference type="NCBI Taxonomy" id="2729618"/>
    <lineage>
        <taxon>Bacteria</taxon>
        <taxon>Pseudomonadati</taxon>
        <taxon>Pseudomonadota</taxon>
        <taxon>Gammaproteobacteria</taxon>
        <taxon>Oceanospirillales</taxon>
        <taxon>Halomonadaceae</taxon>
        <taxon>Vreelandella</taxon>
    </lineage>
</organism>
<protein>
    <submittedName>
        <fullName evidence="8">GMC family oxidoreductase</fullName>
    </submittedName>
</protein>
<evidence type="ECO:0000313" key="9">
    <source>
        <dbReference type="Proteomes" id="UP000520876"/>
    </source>
</evidence>
<evidence type="ECO:0000256" key="3">
    <source>
        <dbReference type="ARBA" id="ARBA00022630"/>
    </source>
</evidence>
<feature type="domain" description="FAD dependent oxidoreductase" evidence="6">
    <location>
        <begin position="16"/>
        <end position="275"/>
    </location>
</feature>
<evidence type="ECO:0000259" key="7">
    <source>
        <dbReference type="Pfam" id="PF05199"/>
    </source>
</evidence>
<keyword evidence="3" id="KW-0285">Flavoprotein</keyword>
<dbReference type="InterPro" id="IPR007867">
    <property type="entry name" value="GMC_OxRtase_C"/>
</dbReference>
<dbReference type="PANTHER" id="PTHR42784">
    <property type="entry name" value="PYRANOSE 2-OXIDASE"/>
    <property type="match status" value="1"/>
</dbReference>
<dbReference type="PANTHER" id="PTHR42784:SF1">
    <property type="entry name" value="PYRANOSE 2-OXIDASE"/>
    <property type="match status" value="1"/>
</dbReference>
<proteinExistence type="inferred from homology"/>
<dbReference type="InterPro" id="IPR036188">
    <property type="entry name" value="FAD/NAD-bd_sf"/>
</dbReference>
<reference evidence="8 9" key="1">
    <citation type="submission" date="2020-07" db="EMBL/GenBank/DDBJ databases">
        <title>Halomonas sp. QX-2 draft genome sequence.</title>
        <authorList>
            <person name="Qiu X."/>
        </authorList>
    </citation>
    <scope>NUCLEOTIDE SEQUENCE [LARGE SCALE GENOMIC DNA]</scope>
    <source>
        <strain evidence="8 9">QX-2</strain>
    </source>
</reference>
<keyword evidence="9" id="KW-1185">Reference proteome</keyword>
<sequence length="492" mass="54239">MYIAFEDINEHSDAVDVCIIGAGAAGISMAATLAERGHRVLLCEGGDADYSERSQECYRGEVIGDPYIPLYGARLRHLGGSTNHWGGICRPLDRYDFTAKRAASETAWPIGQDALSPYYRAAANVLDLAPTPADQAITDSGLKRIYFSLGHPTRLKEKYATTLSESTTLECCLTANLVALESQEGKVTGATFKNYQGDYRKVQARYFVLACGGIENSRLLLWCNQQLNGQLIPQANTLGRYWMEHPHATVGQALIFEPAALGLDEDYNVFLSPTAQSVSSRQILNCGLRLHRMSAEATQELIDELANQAPTLAGRLRIWQAQGRVIHGAVLRAAWEQEPRFDNRIELSEELDELGVPRGRLMWQQSELDRHTIRESMLLLGEYLRDNEVGRLQLADWLADTPVQLPTEGELAGRHHMGGTRMSLNAEQGIVNPDCRLFAQDNFYVAGSSVFASAGHANPTLTLVQLALRLCDHLESRLTSTGPNGAEAARLT</sequence>
<dbReference type="RefSeq" id="WP_180091357.1">
    <property type="nucleotide sequence ID" value="NZ_JACCGK010000006.1"/>
</dbReference>
<name>A0A7Z0SM50_9GAMM</name>
<comment type="cofactor">
    <cofactor evidence="1">
        <name>FAD</name>
        <dbReference type="ChEBI" id="CHEBI:57692"/>
    </cofactor>
</comment>
<dbReference type="AlphaFoldDB" id="A0A7Z0SM50"/>
<evidence type="ECO:0000256" key="2">
    <source>
        <dbReference type="ARBA" id="ARBA00010790"/>
    </source>
</evidence>
<dbReference type="InterPro" id="IPR051473">
    <property type="entry name" value="P2Ox-like"/>
</dbReference>
<dbReference type="InterPro" id="IPR006076">
    <property type="entry name" value="FAD-dep_OxRdtase"/>
</dbReference>
<feature type="domain" description="Glucose-methanol-choline oxidoreductase C-terminal" evidence="7">
    <location>
        <begin position="339"/>
        <end position="467"/>
    </location>
</feature>
<evidence type="ECO:0000256" key="5">
    <source>
        <dbReference type="ARBA" id="ARBA00023002"/>
    </source>
</evidence>
<evidence type="ECO:0000313" key="8">
    <source>
        <dbReference type="EMBL" id="NYT72425.1"/>
    </source>
</evidence>
<keyword evidence="4" id="KW-0274">FAD</keyword>
<dbReference type="EMBL" id="JACCGK010000006">
    <property type="protein sequence ID" value="NYT72425.1"/>
    <property type="molecule type" value="Genomic_DNA"/>
</dbReference>
<evidence type="ECO:0000256" key="4">
    <source>
        <dbReference type="ARBA" id="ARBA00022827"/>
    </source>
</evidence>
<dbReference type="SUPFAM" id="SSF51905">
    <property type="entry name" value="FAD/NAD(P)-binding domain"/>
    <property type="match status" value="1"/>
</dbReference>
<comment type="caution">
    <text evidence="8">The sequence shown here is derived from an EMBL/GenBank/DDBJ whole genome shotgun (WGS) entry which is preliminary data.</text>
</comment>
<dbReference type="Pfam" id="PF01266">
    <property type="entry name" value="DAO"/>
    <property type="match status" value="1"/>
</dbReference>
<accession>A0A7Z0SM50</accession>
<evidence type="ECO:0000259" key="6">
    <source>
        <dbReference type="Pfam" id="PF01266"/>
    </source>
</evidence>
<dbReference type="Gene3D" id="3.50.50.60">
    <property type="entry name" value="FAD/NAD(P)-binding domain"/>
    <property type="match status" value="2"/>
</dbReference>
<keyword evidence="5" id="KW-0560">Oxidoreductase</keyword>